<keyword evidence="2" id="KW-1185">Reference proteome</keyword>
<name>A0ABY5BGD1_BURGL</name>
<evidence type="ECO:0000313" key="2">
    <source>
        <dbReference type="Proteomes" id="UP001056386"/>
    </source>
</evidence>
<accession>A0ABY5BGD1</accession>
<dbReference type="Proteomes" id="UP001056386">
    <property type="component" value="Chromosome 1"/>
</dbReference>
<gene>
    <name evidence="1" type="ORF">NFI99_31550</name>
</gene>
<dbReference type="RefSeq" id="WP_173941142.1">
    <property type="nucleotide sequence ID" value="NZ_CP021074.1"/>
</dbReference>
<dbReference type="InterPro" id="IPR025332">
    <property type="entry name" value="DUF4238"/>
</dbReference>
<organism evidence="1 2">
    <name type="scientific">Burkholderia glumae</name>
    <name type="common">Pseudomonas glumae</name>
    <dbReference type="NCBI Taxonomy" id="337"/>
    <lineage>
        <taxon>Bacteria</taxon>
        <taxon>Pseudomonadati</taxon>
        <taxon>Pseudomonadota</taxon>
        <taxon>Betaproteobacteria</taxon>
        <taxon>Burkholderiales</taxon>
        <taxon>Burkholderiaceae</taxon>
        <taxon>Burkholderia</taxon>
    </lineage>
</organism>
<evidence type="ECO:0000313" key="1">
    <source>
        <dbReference type="EMBL" id="USS46085.1"/>
    </source>
</evidence>
<reference evidence="1" key="1">
    <citation type="submission" date="2022-06" db="EMBL/GenBank/DDBJ databases">
        <title>Draft genome sequence of Burkholderia glumae strain GR20004 isolated from rice panicle showing bacterial panicle blight.</title>
        <authorList>
            <person name="Choi S.Y."/>
            <person name="Lee Y.H."/>
        </authorList>
    </citation>
    <scope>NUCLEOTIDE SEQUENCE</scope>
    <source>
        <strain evidence="1">GR20004</strain>
    </source>
</reference>
<proteinExistence type="predicted"/>
<dbReference type="Pfam" id="PF14022">
    <property type="entry name" value="DUF4238"/>
    <property type="match status" value="1"/>
</dbReference>
<dbReference type="EMBL" id="CP099587">
    <property type="protein sequence ID" value="USS46085.1"/>
    <property type="molecule type" value="Genomic_DNA"/>
</dbReference>
<sequence length="285" mass="33091">MAGHVYHHFVPRFFLRGWTTNHRLTRFEWVRGSLDVREVGIKRIAGREHLYALRHVPNDPQFVEREFMGPFIDDPAASVYHRMVGPPSKLSKVQRSIWTRFLMSLRVRTPEVIDRLRVEAADDLRQRLIEHPDEYEALRGPNDPATLFDFMEQHRPGFVADFGIRMLPDLMNHAPIARTIFQMYWWSQRFDGATVDLLTSDRPLIVTPALNDPRCVIALPLTPRLAFFAAHSLEVAKRVATTPASRLARALNHDTVRLADKQVYGFNARQTEFVRRRFPMPDTDA</sequence>
<protein>
    <submittedName>
        <fullName evidence="1">DUF4238 domain-containing protein</fullName>
    </submittedName>
</protein>